<evidence type="ECO:0000313" key="3">
    <source>
        <dbReference type="Proteomes" id="UP000266723"/>
    </source>
</evidence>
<reference evidence="2 3" key="1">
    <citation type="journal article" date="2020" name="BMC Genomics">
        <title>Intraspecific diversification of the crop wild relative Brassica cretica Lam. using demographic model selection.</title>
        <authorList>
            <person name="Kioukis A."/>
            <person name="Michalopoulou V.A."/>
            <person name="Briers L."/>
            <person name="Pirintsos S."/>
            <person name="Studholme D.J."/>
            <person name="Pavlidis P."/>
            <person name="Sarris P.F."/>
        </authorList>
    </citation>
    <scope>NUCLEOTIDE SEQUENCE [LARGE SCALE GENOMIC DNA]</scope>
    <source>
        <strain evidence="3">cv. PFS-1207/04</strain>
    </source>
</reference>
<evidence type="ECO:0000313" key="2">
    <source>
        <dbReference type="EMBL" id="KAF3547264.1"/>
    </source>
</evidence>
<gene>
    <name evidence="2" type="ORF">DY000_02001661</name>
</gene>
<comment type="caution">
    <text evidence="2">The sequence shown here is derived from an EMBL/GenBank/DDBJ whole genome shotgun (WGS) entry which is preliminary data.</text>
</comment>
<organism evidence="2 3">
    <name type="scientific">Brassica cretica</name>
    <name type="common">Mustard</name>
    <dbReference type="NCBI Taxonomy" id="69181"/>
    <lineage>
        <taxon>Eukaryota</taxon>
        <taxon>Viridiplantae</taxon>
        <taxon>Streptophyta</taxon>
        <taxon>Embryophyta</taxon>
        <taxon>Tracheophyta</taxon>
        <taxon>Spermatophyta</taxon>
        <taxon>Magnoliopsida</taxon>
        <taxon>eudicotyledons</taxon>
        <taxon>Gunneridae</taxon>
        <taxon>Pentapetalae</taxon>
        <taxon>rosids</taxon>
        <taxon>malvids</taxon>
        <taxon>Brassicales</taxon>
        <taxon>Brassicaceae</taxon>
        <taxon>Brassiceae</taxon>
        <taxon>Brassica</taxon>
    </lineage>
</organism>
<evidence type="ECO:0000259" key="1">
    <source>
        <dbReference type="PROSITE" id="PS50828"/>
    </source>
</evidence>
<feature type="domain" description="Smr" evidence="1">
    <location>
        <begin position="93"/>
        <end position="141"/>
    </location>
</feature>
<proteinExistence type="predicted"/>
<accession>A0ABQ7C5Y2</accession>
<dbReference type="PROSITE" id="PS50828">
    <property type="entry name" value="SMR"/>
    <property type="match status" value="1"/>
</dbReference>
<keyword evidence="3" id="KW-1185">Reference proteome</keyword>
<dbReference type="InterPro" id="IPR002625">
    <property type="entry name" value="Smr_dom"/>
</dbReference>
<dbReference type="EMBL" id="QGKV02000832">
    <property type="protein sequence ID" value="KAF3547264.1"/>
    <property type="molecule type" value="Genomic_DNA"/>
</dbReference>
<sequence length="153" mass="17528">MLAGFSFYWISLLELSCVKVKDTSQLLRRMYGSRLRAYWIKLTKWMVRLLLPSTMLLPTCSDALALWLDFENGNEALNWWRFRRDLGKFGRTCGKHIKVVGDGALRPAVEALLRGIDAPFYLSKYNMGRFTSSGSVGATWLRESATLQTLNRP</sequence>
<protein>
    <recommendedName>
        <fullName evidence="1">Smr domain-containing protein</fullName>
    </recommendedName>
</protein>
<name>A0ABQ7C5Y2_BRACR</name>
<dbReference type="Proteomes" id="UP000266723">
    <property type="component" value="Unassembled WGS sequence"/>
</dbReference>